<keyword evidence="3" id="KW-1185">Reference proteome</keyword>
<organism evidence="2 3">
    <name type="scientific">Koribacter versatilis (strain Ellin345)</name>
    <dbReference type="NCBI Taxonomy" id="204669"/>
    <lineage>
        <taxon>Bacteria</taxon>
        <taxon>Pseudomonadati</taxon>
        <taxon>Acidobacteriota</taxon>
        <taxon>Terriglobia</taxon>
        <taxon>Terriglobales</taxon>
        <taxon>Candidatus Korobacteraceae</taxon>
        <taxon>Candidatus Korobacter</taxon>
    </lineage>
</organism>
<dbReference type="Pfam" id="PF08238">
    <property type="entry name" value="Sel1"/>
    <property type="match status" value="2"/>
</dbReference>
<feature type="compositionally biased region" description="Low complexity" evidence="1">
    <location>
        <begin position="292"/>
        <end position="306"/>
    </location>
</feature>
<dbReference type="PANTHER" id="PTHR11102:SF160">
    <property type="entry name" value="ERAD-ASSOCIATED E3 UBIQUITIN-PROTEIN LIGASE COMPONENT HRD3"/>
    <property type="match status" value="1"/>
</dbReference>
<feature type="compositionally biased region" description="Low complexity" evidence="1">
    <location>
        <begin position="408"/>
        <end position="425"/>
    </location>
</feature>
<dbReference type="HOGENOM" id="CLU_477174_0_0_0"/>
<dbReference type="InterPro" id="IPR050767">
    <property type="entry name" value="Sel1_AlgK"/>
</dbReference>
<evidence type="ECO:0000313" key="2">
    <source>
        <dbReference type="EMBL" id="ABF42904.1"/>
    </source>
</evidence>
<feature type="region of interest" description="Disordered" evidence="1">
    <location>
        <begin position="279"/>
        <end position="444"/>
    </location>
</feature>
<name>Q1IJP6_KORVE</name>
<feature type="compositionally biased region" description="Low complexity" evidence="1">
    <location>
        <begin position="319"/>
        <end position="377"/>
    </location>
</feature>
<dbReference type="eggNOG" id="COG0790">
    <property type="taxonomic scope" value="Bacteria"/>
</dbReference>
<dbReference type="PANTHER" id="PTHR11102">
    <property type="entry name" value="SEL-1-LIKE PROTEIN"/>
    <property type="match status" value="1"/>
</dbReference>
<dbReference type="STRING" id="204669.Acid345_3904"/>
<dbReference type="SMART" id="SM00671">
    <property type="entry name" value="SEL1"/>
    <property type="match status" value="2"/>
</dbReference>
<accession>Q1IJP6</accession>
<feature type="region of interest" description="Disordered" evidence="1">
    <location>
        <begin position="180"/>
        <end position="234"/>
    </location>
</feature>
<feature type="region of interest" description="Disordered" evidence="1">
    <location>
        <begin position="28"/>
        <end position="48"/>
    </location>
</feature>
<feature type="compositionally biased region" description="Polar residues" evidence="1">
    <location>
        <begin position="207"/>
        <end position="216"/>
    </location>
</feature>
<dbReference type="SUPFAM" id="SSF81901">
    <property type="entry name" value="HCP-like"/>
    <property type="match status" value="1"/>
</dbReference>
<sequence>MICPKCQSENPELNRFCGACGSRLQETAPVDQARPSNGNDANKPGVPGVRRPFIVSTTAMADVTAQMLNTRVVLPSPSVASATHSGYVAPLKPRVEHIAHGEDLPEPEIAPVDPNDEPMFAEGSVEQQEGTVHEFDLDSPEEKEAEEWLERTVAEHEAHMPPPRTETPGSILNLSAPVESVASERLEEPPVEQEPVRNSFLQFDPPSESTGGSVSGPSFLGLDEPPSQDYLLEESGSHTGRNLVLVAIVAIVAAMGYLEWRASSRGESTNPVDVLHLKLPKKKGQGPAEVATSTTTSPGGSSTTESANNSGKPDLIAEPNQPAAQSSAAAGNSQTSATPAPNANPGTAEANPPSTAAATTNAAGTSSPQPAAAATKSTPPPVEKQTTEVAKNTPPPAKKPEPLPQSDAATAKPTASKPAAAIASKPPTPAAQTQETDPTLNAGGAELQKGKAAGATDDGRMWLWKAVAKGNGEAPVLLADMYLQGRGVPKDCEQAMLLLNAAAKKANPRARSRLGSLYATGECVSQDRVQAYKWMTSALAANPGSDWIEKNRQQLLSQMTASERKRAAAIQ</sequence>
<protein>
    <submittedName>
        <fullName evidence="2">Sel1</fullName>
    </submittedName>
</protein>
<dbReference type="OrthoDB" id="5321503at2"/>
<dbReference type="RefSeq" id="WP_011524703.1">
    <property type="nucleotide sequence ID" value="NC_008009.1"/>
</dbReference>
<dbReference type="eggNOG" id="COG3266">
    <property type="taxonomic scope" value="Bacteria"/>
</dbReference>
<gene>
    <name evidence="2" type="ordered locus">Acid345_3904</name>
</gene>
<dbReference type="KEGG" id="aba:Acid345_3904"/>
<reference evidence="2 3" key="1">
    <citation type="journal article" date="2009" name="Appl. Environ. Microbiol.">
        <title>Three genomes from the phylum Acidobacteria provide insight into the lifestyles of these microorganisms in soils.</title>
        <authorList>
            <person name="Ward N.L."/>
            <person name="Challacombe J.F."/>
            <person name="Janssen P.H."/>
            <person name="Henrissat B."/>
            <person name="Coutinho P.M."/>
            <person name="Wu M."/>
            <person name="Xie G."/>
            <person name="Haft D.H."/>
            <person name="Sait M."/>
            <person name="Badger J."/>
            <person name="Barabote R.D."/>
            <person name="Bradley B."/>
            <person name="Brettin T.S."/>
            <person name="Brinkac L.M."/>
            <person name="Bruce D."/>
            <person name="Creasy T."/>
            <person name="Daugherty S.C."/>
            <person name="Davidsen T.M."/>
            <person name="DeBoy R.T."/>
            <person name="Detter J.C."/>
            <person name="Dodson R.J."/>
            <person name="Durkin A.S."/>
            <person name="Ganapathy A."/>
            <person name="Gwinn-Giglio M."/>
            <person name="Han C.S."/>
            <person name="Khouri H."/>
            <person name="Kiss H."/>
            <person name="Kothari S.P."/>
            <person name="Madupu R."/>
            <person name="Nelson K.E."/>
            <person name="Nelson W.C."/>
            <person name="Paulsen I."/>
            <person name="Penn K."/>
            <person name="Ren Q."/>
            <person name="Rosovitz M.J."/>
            <person name="Selengut J.D."/>
            <person name="Shrivastava S."/>
            <person name="Sullivan S.A."/>
            <person name="Tapia R."/>
            <person name="Thompson L.S."/>
            <person name="Watkins K.L."/>
            <person name="Yang Q."/>
            <person name="Yu C."/>
            <person name="Zafar N."/>
            <person name="Zhou L."/>
            <person name="Kuske C.R."/>
        </authorList>
    </citation>
    <scope>NUCLEOTIDE SEQUENCE [LARGE SCALE GENOMIC DNA]</scope>
    <source>
        <strain evidence="2 3">Ellin345</strain>
    </source>
</reference>
<proteinExistence type="predicted"/>
<dbReference type="InterPro" id="IPR006597">
    <property type="entry name" value="Sel1-like"/>
</dbReference>
<evidence type="ECO:0000313" key="3">
    <source>
        <dbReference type="Proteomes" id="UP000002432"/>
    </source>
</evidence>
<dbReference type="AlphaFoldDB" id="Q1IJP6"/>
<dbReference type="InterPro" id="IPR011990">
    <property type="entry name" value="TPR-like_helical_dom_sf"/>
</dbReference>
<evidence type="ECO:0000256" key="1">
    <source>
        <dbReference type="SAM" id="MobiDB-lite"/>
    </source>
</evidence>
<dbReference type="Gene3D" id="1.25.40.10">
    <property type="entry name" value="Tetratricopeptide repeat domain"/>
    <property type="match status" value="1"/>
</dbReference>
<dbReference type="EMBL" id="CP000360">
    <property type="protein sequence ID" value="ABF42904.1"/>
    <property type="molecule type" value="Genomic_DNA"/>
</dbReference>
<dbReference type="Proteomes" id="UP000002432">
    <property type="component" value="Chromosome"/>
</dbReference>
<dbReference type="EnsemblBacteria" id="ABF42904">
    <property type="protein sequence ID" value="ABF42904"/>
    <property type="gene ID" value="Acid345_3904"/>
</dbReference>